<dbReference type="RefSeq" id="XP_041189440.1">
    <property type="nucleotide sequence ID" value="XM_041336512.1"/>
</dbReference>
<comment type="caution">
    <text evidence="2">The sequence shown here is derived from an EMBL/GenBank/DDBJ whole genome shotgun (WGS) entry which is preliminary data.</text>
</comment>
<feature type="non-terminal residue" evidence="2">
    <location>
        <position position="114"/>
    </location>
</feature>
<dbReference type="GeneID" id="64630529"/>
<protein>
    <submittedName>
        <fullName evidence="2">Uncharacterized protein</fullName>
    </submittedName>
</protein>
<evidence type="ECO:0000313" key="3">
    <source>
        <dbReference type="Proteomes" id="UP000807769"/>
    </source>
</evidence>
<dbReference type="EMBL" id="JABBWG010000032">
    <property type="protein sequence ID" value="KAG1810544.1"/>
    <property type="molecule type" value="Genomic_DNA"/>
</dbReference>
<gene>
    <name evidence="2" type="ORF">BJ212DRAFT_1377382</name>
</gene>
<evidence type="ECO:0000256" key="1">
    <source>
        <dbReference type="SAM" id="MobiDB-lite"/>
    </source>
</evidence>
<evidence type="ECO:0000313" key="2">
    <source>
        <dbReference type="EMBL" id="KAG1810544.1"/>
    </source>
</evidence>
<accession>A0A9P7E4S0</accession>
<organism evidence="2 3">
    <name type="scientific">Suillus subaureus</name>
    <dbReference type="NCBI Taxonomy" id="48587"/>
    <lineage>
        <taxon>Eukaryota</taxon>
        <taxon>Fungi</taxon>
        <taxon>Dikarya</taxon>
        <taxon>Basidiomycota</taxon>
        <taxon>Agaricomycotina</taxon>
        <taxon>Agaricomycetes</taxon>
        <taxon>Agaricomycetidae</taxon>
        <taxon>Boletales</taxon>
        <taxon>Suillineae</taxon>
        <taxon>Suillaceae</taxon>
        <taxon>Suillus</taxon>
    </lineage>
</organism>
<feature type="region of interest" description="Disordered" evidence="1">
    <location>
        <begin position="1"/>
        <end position="23"/>
    </location>
</feature>
<keyword evidence="3" id="KW-1185">Reference proteome</keyword>
<reference evidence="2" key="1">
    <citation type="journal article" date="2020" name="New Phytol.">
        <title>Comparative genomics reveals dynamic genome evolution in host specialist ectomycorrhizal fungi.</title>
        <authorList>
            <person name="Lofgren L.A."/>
            <person name="Nguyen N.H."/>
            <person name="Vilgalys R."/>
            <person name="Ruytinx J."/>
            <person name="Liao H.L."/>
            <person name="Branco S."/>
            <person name="Kuo A."/>
            <person name="LaButti K."/>
            <person name="Lipzen A."/>
            <person name="Andreopoulos W."/>
            <person name="Pangilinan J."/>
            <person name="Riley R."/>
            <person name="Hundley H."/>
            <person name="Na H."/>
            <person name="Barry K."/>
            <person name="Grigoriev I.V."/>
            <person name="Stajich J.E."/>
            <person name="Kennedy P.G."/>
        </authorList>
    </citation>
    <scope>NUCLEOTIDE SEQUENCE</scope>
    <source>
        <strain evidence="2">MN1</strain>
    </source>
</reference>
<dbReference type="OrthoDB" id="3269050at2759"/>
<name>A0A9P7E4S0_9AGAM</name>
<dbReference type="AlphaFoldDB" id="A0A9P7E4S0"/>
<sequence>MRGLTRRNRGCPCQSRPPQSKYTTLVSTASAHPHFRDYLPSFGLPPMKRLQLTVVHSHQATIQTIDSFHGEFFDGSSWEEAYYREYERSFAREVEAYRCLEHLQGSTIPRLYGL</sequence>
<proteinExistence type="predicted"/>
<dbReference type="Proteomes" id="UP000807769">
    <property type="component" value="Unassembled WGS sequence"/>
</dbReference>